<proteinExistence type="inferred from homology"/>
<name>A0AB34FRS8_9HYPO</name>
<dbReference type="EMBL" id="JAQHRD010000004">
    <property type="protein sequence ID" value="KAJ6442017.1"/>
    <property type="molecule type" value="Genomic_DNA"/>
</dbReference>
<gene>
    <name evidence="3" type="ORF">O9K51_05568</name>
</gene>
<keyword evidence="4" id="KW-1185">Reference proteome</keyword>
<evidence type="ECO:0000313" key="4">
    <source>
        <dbReference type="Proteomes" id="UP001163105"/>
    </source>
</evidence>
<comment type="caution">
    <text evidence="3">The sequence shown here is derived from an EMBL/GenBank/DDBJ whole genome shotgun (WGS) entry which is preliminary data.</text>
</comment>
<evidence type="ECO:0000313" key="3">
    <source>
        <dbReference type="EMBL" id="KAJ6442017.1"/>
    </source>
</evidence>
<dbReference type="Proteomes" id="UP001163105">
    <property type="component" value="Unassembled WGS sequence"/>
</dbReference>
<sequence>MATDKPQESQSPLTEDFNKFVTGTMEKWNVPGMSLAVVDGDDVYSQGYGYATLPDVKATPDTLWYAASTTKAQIAATLAHLIDSKKHPELANGWSTPISTILRDEFVLHDEWATTHVTLEDAVCHRSGLPRHDSACARTVDGKQCTPSDLVRNMRNLTLTEEPRVKFQYCNLMYITLGRVIEVVTGKALGEALHDVIWGPLGMDSTYLYLQEAQDAPSHFASGYYWDKTAKEFKTSGFMGTTELAGAGAVISTVQDYTRWLKCLLHEKEPFSKDVHKDIKTPRMLVTTEPTRGADIVHYGLGWARKVYRGHVIYSHSGGMHAYGAQVYWVPAAKFGAVAFANTSWSSNAIEDVVIYRLIEDKLGIPTAERFDFDGDWAEKISQLASELPLDEAEKTVFPDKPKDPLPSTFNTAELVGTYSDPGYGEMSLHEQPHPDKPGQSILVADRSNMTWEYQLKLYHVSGDYWMVHLNTLRNPTFLNEYQQGEFRRGIDGKVSALEVKWMSRVEGAIEGRCNFKKIS</sequence>
<comment type="similarity">
    <text evidence="1">Belongs to the peptidase S12 family.</text>
</comment>
<dbReference type="InterPro" id="IPR012338">
    <property type="entry name" value="Beta-lactam/transpept-like"/>
</dbReference>
<reference evidence="3" key="1">
    <citation type="submission" date="2023-01" db="EMBL/GenBank/DDBJ databases">
        <title>The growth and conidiation of Purpureocillium lavendulum are regulated by nitrogen source and histone H3K14 acetylation.</title>
        <authorList>
            <person name="Tang P."/>
            <person name="Han J."/>
            <person name="Zhang C."/>
            <person name="Tang P."/>
            <person name="Qi F."/>
            <person name="Zhang K."/>
            <person name="Liang L."/>
        </authorList>
    </citation>
    <scope>NUCLEOTIDE SEQUENCE</scope>
    <source>
        <strain evidence="3">YMF1.00683</strain>
    </source>
</reference>
<feature type="domain" description="Beta-lactamase-related" evidence="2">
    <location>
        <begin position="17"/>
        <end position="344"/>
    </location>
</feature>
<organism evidence="3 4">
    <name type="scientific">Purpureocillium lavendulum</name>
    <dbReference type="NCBI Taxonomy" id="1247861"/>
    <lineage>
        <taxon>Eukaryota</taxon>
        <taxon>Fungi</taxon>
        <taxon>Dikarya</taxon>
        <taxon>Ascomycota</taxon>
        <taxon>Pezizomycotina</taxon>
        <taxon>Sordariomycetes</taxon>
        <taxon>Hypocreomycetidae</taxon>
        <taxon>Hypocreales</taxon>
        <taxon>Ophiocordycipitaceae</taxon>
        <taxon>Purpureocillium</taxon>
    </lineage>
</organism>
<dbReference type="PANTHER" id="PTHR46825:SF9">
    <property type="entry name" value="BETA-LACTAMASE-RELATED DOMAIN-CONTAINING PROTEIN"/>
    <property type="match status" value="1"/>
</dbReference>
<dbReference type="PANTHER" id="PTHR46825">
    <property type="entry name" value="D-ALANYL-D-ALANINE-CARBOXYPEPTIDASE/ENDOPEPTIDASE AMPH"/>
    <property type="match status" value="1"/>
</dbReference>
<evidence type="ECO:0000259" key="2">
    <source>
        <dbReference type="Pfam" id="PF00144"/>
    </source>
</evidence>
<evidence type="ECO:0000256" key="1">
    <source>
        <dbReference type="ARBA" id="ARBA00038215"/>
    </source>
</evidence>
<protein>
    <submittedName>
        <fullName evidence="3">Penicillin-binding protein</fullName>
    </submittedName>
</protein>
<dbReference type="InterPro" id="IPR050491">
    <property type="entry name" value="AmpC-like"/>
</dbReference>
<dbReference type="Gene3D" id="3.40.710.10">
    <property type="entry name" value="DD-peptidase/beta-lactamase superfamily"/>
    <property type="match status" value="1"/>
</dbReference>
<dbReference type="SUPFAM" id="SSF56601">
    <property type="entry name" value="beta-lactamase/transpeptidase-like"/>
    <property type="match status" value="1"/>
</dbReference>
<dbReference type="AlphaFoldDB" id="A0AB34FRS8"/>
<accession>A0AB34FRS8</accession>
<dbReference type="InterPro" id="IPR001466">
    <property type="entry name" value="Beta-lactam-related"/>
</dbReference>
<dbReference type="Pfam" id="PF00144">
    <property type="entry name" value="Beta-lactamase"/>
    <property type="match status" value="1"/>
</dbReference>